<dbReference type="InterPro" id="IPR018488">
    <property type="entry name" value="cNMP-bd_CS"/>
</dbReference>
<dbReference type="InterPro" id="IPR014710">
    <property type="entry name" value="RmlC-like_jellyroll"/>
</dbReference>
<dbReference type="EMBL" id="JFAX01000003">
    <property type="protein sequence ID" value="EXI68937.1"/>
    <property type="molecule type" value="Genomic_DNA"/>
</dbReference>
<dbReference type="GO" id="GO:0005249">
    <property type="term" value="F:voltage-gated potassium channel activity"/>
    <property type="evidence" value="ECO:0007669"/>
    <property type="project" value="TreeGrafter"/>
</dbReference>
<proteinExistence type="predicted"/>
<feature type="domain" description="Cyclic nucleotide-binding" evidence="1">
    <location>
        <begin position="12"/>
        <end position="117"/>
    </location>
</feature>
<dbReference type="AlphaFoldDB" id="A0A011NWE1"/>
<comment type="caution">
    <text evidence="2">The sequence shown here is derived from an EMBL/GenBank/DDBJ whole genome shotgun (WGS) entry which is preliminary data.</text>
</comment>
<dbReference type="GO" id="GO:0005886">
    <property type="term" value="C:plasma membrane"/>
    <property type="evidence" value="ECO:0007669"/>
    <property type="project" value="TreeGrafter"/>
</dbReference>
<dbReference type="Proteomes" id="UP000020218">
    <property type="component" value="Unassembled WGS sequence"/>
</dbReference>
<keyword evidence="3" id="KW-1185">Reference proteome</keyword>
<dbReference type="PROSITE" id="PS50042">
    <property type="entry name" value="CNMP_BINDING_3"/>
    <property type="match status" value="1"/>
</dbReference>
<evidence type="ECO:0000259" key="1">
    <source>
        <dbReference type="PROSITE" id="PS50042"/>
    </source>
</evidence>
<dbReference type="SUPFAM" id="SSF51206">
    <property type="entry name" value="cAMP-binding domain-like"/>
    <property type="match status" value="1"/>
</dbReference>
<name>A0A011NWE1_9PROT</name>
<gene>
    <name evidence="2" type="ORF">AW08_00763</name>
</gene>
<reference evidence="2" key="1">
    <citation type="submission" date="2014-02" db="EMBL/GenBank/DDBJ databases">
        <title>Expanding our view of genomic diversity in Candidatus Accumulibacter clades.</title>
        <authorList>
            <person name="Skennerton C.T."/>
            <person name="Barr J.J."/>
            <person name="Slater F.R."/>
            <person name="Bond P.L."/>
            <person name="Tyson G.W."/>
        </authorList>
    </citation>
    <scope>NUCLEOTIDE SEQUENCE [LARGE SCALE GENOMIC DNA]</scope>
</reference>
<sequence>MDTVRFLQEQPLFGGVGDAAMRAIMQLMRPQEFTAGEVIVHEGQEGDSLFVICNGEVEVLKSCPAAVDPLGKRIALLRVGDVFGEMELIDMQYRSASIRALEPVRLLALDNGSLFQIHESDSPTFTLIVMNLARELSRRLRRLDELAVAVPAAAAD</sequence>
<dbReference type="InterPro" id="IPR000595">
    <property type="entry name" value="cNMP-bd_dom"/>
</dbReference>
<evidence type="ECO:0000313" key="3">
    <source>
        <dbReference type="Proteomes" id="UP000020218"/>
    </source>
</evidence>
<dbReference type="InterPro" id="IPR018490">
    <property type="entry name" value="cNMP-bd_dom_sf"/>
</dbReference>
<dbReference type="SMART" id="SM00100">
    <property type="entry name" value="cNMP"/>
    <property type="match status" value="1"/>
</dbReference>
<dbReference type="STRING" id="1454001.AW08_00763"/>
<dbReference type="PANTHER" id="PTHR10217:SF435">
    <property type="entry name" value="POTASSIUM VOLTAGE-GATED CHANNEL PROTEIN EAG"/>
    <property type="match status" value="1"/>
</dbReference>
<evidence type="ECO:0000313" key="2">
    <source>
        <dbReference type="EMBL" id="EXI68937.1"/>
    </source>
</evidence>
<dbReference type="Gene3D" id="2.60.120.10">
    <property type="entry name" value="Jelly Rolls"/>
    <property type="match status" value="1"/>
</dbReference>
<accession>A0A011NWE1</accession>
<protein>
    <submittedName>
        <fullName evidence="2">MlotiK1 channel</fullName>
    </submittedName>
</protein>
<dbReference type="PANTHER" id="PTHR10217">
    <property type="entry name" value="VOLTAGE AND LIGAND GATED POTASSIUM CHANNEL"/>
    <property type="match status" value="1"/>
</dbReference>
<dbReference type="PROSITE" id="PS00888">
    <property type="entry name" value="CNMP_BINDING_1"/>
    <property type="match status" value="1"/>
</dbReference>
<organism evidence="2 3">
    <name type="scientific">Candidatus Accumulibacter adjunctus</name>
    <dbReference type="NCBI Taxonomy" id="1454001"/>
    <lineage>
        <taxon>Bacteria</taxon>
        <taxon>Pseudomonadati</taxon>
        <taxon>Pseudomonadota</taxon>
        <taxon>Betaproteobacteria</taxon>
        <taxon>Candidatus Accumulibacter</taxon>
    </lineage>
</organism>
<dbReference type="CDD" id="cd00038">
    <property type="entry name" value="CAP_ED"/>
    <property type="match status" value="1"/>
</dbReference>
<dbReference type="GO" id="GO:0042391">
    <property type="term" value="P:regulation of membrane potential"/>
    <property type="evidence" value="ECO:0007669"/>
    <property type="project" value="TreeGrafter"/>
</dbReference>
<dbReference type="InterPro" id="IPR050818">
    <property type="entry name" value="KCNH_animal-type"/>
</dbReference>
<dbReference type="Pfam" id="PF00027">
    <property type="entry name" value="cNMP_binding"/>
    <property type="match status" value="1"/>
</dbReference>
<dbReference type="PRINTS" id="PR00103">
    <property type="entry name" value="CAMPKINASE"/>
</dbReference>
<dbReference type="PATRIC" id="fig|1454001.3.peg.707"/>